<reference evidence="2" key="1">
    <citation type="submission" date="2019-09" db="EMBL/GenBank/DDBJ databases">
        <title>Characterisation of the sponge microbiome using genome-centric metagenomics.</title>
        <authorList>
            <person name="Engelberts J.P."/>
            <person name="Robbins S.J."/>
            <person name="De Goeij J.M."/>
            <person name="Aranda M."/>
            <person name="Bell S.C."/>
            <person name="Webster N.S."/>
        </authorList>
    </citation>
    <scope>NUCLEOTIDE SEQUENCE</scope>
    <source>
        <strain evidence="2">SB0661_bin_32</strain>
    </source>
</reference>
<dbReference type="EMBL" id="VXMH01000053">
    <property type="protein sequence ID" value="MYC95347.1"/>
    <property type="molecule type" value="Genomic_DNA"/>
</dbReference>
<proteinExistence type="predicted"/>
<name>A0A6B1D852_9CHLR</name>
<feature type="domain" description="YvlB/LiaX N-terminal" evidence="1">
    <location>
        <begin position="5"/>
        <end position="35"/>
    </location>
</feature>
<comment type="caution">
    <text evidence="2">The sequence shown here is derived from an EMBL/GenBank/DDBJ whole genome shotgun (WGS) entry which is preliminary data.</text>
</comment>
<accession>A0A6B1D852</accession>
<dbReference type="AlphaFoldDB" id="A0A6B1D852"/>
<evidence type="ECO:0000313" key="2">
    <source>
        <dbReference type="EMBL" id="MYC95347.1"/>
    </source>
</evidence>
<dbReference type="InterPro" id="IPR053959">
    <property type="entry name" value="YvlB/LiaX_N"/>
</dbReference>
<dbReference type="Pfam" id="PF22746">
    <property type="entry name" value="SHOCT-like_DUF2089-C"/>
    <property type="match status" value="1"/>
</dbReference>
<sequence>MATAEERMRVLKMIEEGKITAKEGARLLGALGKSDEQARRQRGTAEAGSEGGGRWLRLRVSDTRSGKTRVNLTIPIGLVNMGLAVGARFVPDVAELDVEEIRDALRSGLNGKILEVHDEEELVEIFVE</sequence>
<organism evidence="2">
    <name type="scientific">Caldilineaceae bacterium SB0661_bin_32</name>
    <dbReference type="NCBI Taxonomy" id="2605255"/>
    <lineage>
        <taxon>Bacteria</taxon>
        <taxon>Bacillati</taxon>
        <taxon>Chloroflexota</taxon>
        <taxon>Caldilineae</taxon>
        <taxon>Caldilineales</taxon>
        <taxon>Caldilineaceae</taxon>
    </lineage>
</organism>
<protein>
    <recommendedName>
        <fullName evidence="1">YvlB/LiaX N-terminal domain-containing protein</fullName>
    </recommendedName>
</protein>
<evidence type="ECO:0000259" key="1">
    <source>
        <dbReference type="Pfam" id="PF22746"/>
    </source>
</evidence>
<gene>
    <name evidence="2" type="ORF">F4X14_10270</name>
</gene>